<evidence type="ECO:0000256" key="1">
    <source>
        <dbReference type="ARBA" id="ARBA00000725"/>
    </source>
</evidence>
<dbReference type="AlphaFoldDB" id="A0A366ET12"/>
<dbReference type="EMBL" id="QNRJ01000004">
    <property type="protein sequence ID" value="RBP05542.1"/>
    <property type="molecule type" value="Genomic_DNA"/>
</dbReference>
<evidence type="ECO:0000256" key="7">
    <source>
        <dbReference type="ARBA" id="ARBA00023002"/>
    </source>
</evidence>
<evidence type="ECO:0000256" key="3">
    <source>
        <dbReference type="ARBA" id="ARBA00008079"/>
    </source>
</evidence>
<dbReference type="PANTHER" id="PTHR36835">
    <property type="entry name" value="CYTOCHROME BO(3) UBIQUINOL OXIDASE SUBUNIT 4"/>
    <property type="match status" value="1"/>
</dbReference>
<dbReference type="GO" id="GO:0015078">
    <property type="term" value="F:proton transmembrane transporter activity"/>
    <property type="evidence" value="ECO:0007669"/>
    <property type="project" value="TreeGrafter"/>
</dbReference>
<comment type="caution">
    <text evidence="10">The sequence shown here is derived from an EMBL/GenBank/DDBJ whole genome shotgun (WGS) entry which is preliminary data.</text>
</comment>
<dbReference type="GO" id="GO:0015990">
    <property type="term" value="P:electron transport coupled proton transport"/>
    <property type="evidence" value="ECO:0007669"/>
    <property type="project" value="TreeGrafter"/>
</dbReference>
<evidence type="ECO:0000256" key="2">
    <source>
        <dbReference type="ARBA" id="ARBA00004651"/>
    </source>
</evidence>
<keyword evidence="8 9" id="KW-0472">Membrane</keyword>
<dbReference type="InterPro" id="IPR050968">
    <property type="entry name" value="Cytochrome_c_oxidase_bac_sub4"/>
</dbReference>
<protein>
    <recommendedName>
        <fullName evidence="9">Quinol oxidase subunit 4</fullName>
        <ecNumber evidence="9">1.10.3.-</ecNumber>
    </recommendedName>
</protein>
<evidence type="ECO:0000256" key="9">
    <source>
        <dbReference type="RuleBase" id="RU367153"/>
    </source>
</evidence>
<dbReference type="InterPro" id="IPR005171">
    <property type="entry name" value="Cyt_c_oxidase_su4_prok"/>
</dbReference>
<evidence type="ECO:0000256" key="6">
    <source>
        <dbReference type="ARBA" id="ARBA00022989"/>
    </source>
</evidence>
<name>A0A366ET12_9BACI</name>
<organism evidence="10 11">
    <name type="scientific">Rossellomorea aquimaris</name>
    <dbReference type="NCBI Taxonomy" id="189382"/>
    <lineage>
        <taxon>Bacteria</taxon>
        <taxon>Bacillati</taxon>
        <taxon>Bacillota</taxon>
        <taxon>Bacilli</taxon>
        <taxon>Bacillales</taxon>
        <taxon>Bacillaceae</taxon>
        <taxon>Rossellomorea</taxon>
    </lineage>
</organism>
<dbReference type="PANTHER" id="PTHR36835:SF1">
    <property type="entry name" value="CYTOCHROME BO(3) UBIQUINOL OXIDASE SUBUNIT 4"/>
    <property type="match status" value="1"/>
</dbReference>
<keyword evidence="5 9" id="KW-0812">Transmembrane</keyword>
<dbReference type="GO" id="GO:0009486">
    <property type="term" value="F:cytochrome bo3 ubiquinol oxidase activity"/>
    <property type="evidence" value="ECO:0007669"/>
    <property type="project" value="TreeGrafter"/>
</dbReference>
<comment type="function">
    <text evidence="9">Catalyzes quinol oxidation with the concomitant reduction of oxygen to water.</text>
</comment>
<dbReference type="NCBIfam" id="TIGR02901">
    <property type="entry name" value="QoxD"/>
    <property type="match status" value="1"/>
</dbReference>
<dbReference type="Pfam" id="PF03626">
    <property type="entry name" value="COX4_pro"/>
    <property type="match status" value="1"/>
</dbReference>
<evidence type="ECO:0000256" key="5">
    <source>
        <dbReference type="ARBA" id="ARBA00022692"/>
    </source>
</evidence>
<proteinExistence type="inferred from homology"/>
<comment type="similarity">
    <text evidence="3 9">Belongs to the cytochrome c oxidase bacterial subunit 4 family.</text>
</comment>
<sequence>MDLRVYKRVLTRDGGIMEHNTANHSRIPWTQIIGFVLSIALTFLAVWFGLYAGLEYNVMVALVFVLAFIQAAIQLFMFMHVREGEGRWQVGKMMSAAFIALVIVLGSIWVMNSMH</sequence>
<gene>
    <name evidence="10" type="ORF">DET59_104262</name>
</gene>
<feature type="transmembrane region" description="Helical" evidence="9">
    <location>
        <begin position="32"/>
        <end position="52"/>
    </location>
</feature>
<feature type="transmembrane region" description="Helical" evidence="9">
    <location>
        <begin position="58"/>
        <end position="81"/>
    </location>
</feature>
<evidence type="ECO:0000313" key="11">
    <source>
        <dbReference type="Proteomes" id="UP000252118"/>
    </source>
</evidence>
<dbReference type="GO" id="GO:0005886">
    <property type="term" value="C:plasma membrane"/>
    <property type="evidence" value="ECO:0007669"/>
    <property type="project" value="UniProtKB-SubCell"/>
</dbReference>
<comment type="subcellular location">
    <subcellularLocation>
        <location evidence="2 9">Cell membrane</location>
        <topology evidence="2 9">Multi-pass membrane protein</topology>
    </subcellularLocation>
</comment>
<accession>A0A366ET12</accession>
<comment type="catalytic activity">
    <reaction evidence="1 9">
        <text>2 a quinol + O2 = 2 a quinone + 2 H2O</text>
        <dbReference type="Rhea" id="RHEA:55376"/>
        <dbReference type="ChEBI" id="CHEBI:15377"/>
        <dbReference type="ChEBI" id="CHEBI:15379"/>
        <dbReference type="ChEBI" id="CHEBI:24646"/>
        <dbReference type="ChEBI" id="CHEBI:132124"/>
    </reaction>
</comment>
<dbReference type="GO" id="GO:0019646">
    <property type="term" value="P:aerobic electron transport chain"/>
    <property type="evidence" value="ECO:0007669"/>
    <property type="project" value="TreeGrafter"/>
</dbReference>
<dbReference type="GO" id="GO:0016682">
    <property type="term" value="F:oxidoreductase activity, acting on diphenols and related substances as donors, oxygen as acceptor"/>
    <property type="evidence" value="ECO:0007669"/>
    <property type="project" value="UniProtKB-UniRule"/>
</dbReference>
<evidence type="ECO:0000256" key="8">
    <source>
        <dbReference type="ARBA" id="ARBA00023136"/>
    </source>
</evidence>
<keyword evidence="4 9" id="KW-1003">Cell membrane</keyword>
<feature type="transmembrane region" description="Helical" evidence="9">
    <location>
        <begin position="93"/>
        <end position="111"/>
    </location>
</feature>
<keyword evidence="7 9" id="KW-0560">Oxidoreductase</keyword>
<evidence type="ECO:0000313" key="10">
    <source>
        <dbReference type="EMBL" id="RBP05542.1"/>
    </source>
</evidence>
<evidence type="ECO:0000256" key="4">
    <source>
        <dbReference type="ARBA" id="ARBA00022475"/>
    </source>
</evidence>
<keyword evidence="6 9" id="KW-1133">Transmembrane helix</keyword>
<reference evidence="10 11" key="1">
    <citation type="submission" date="2018-06" db="EMBL/GenBank/DDBJ databases">
        <title>Freshwater and sediment microbial communities from various areas in North America, analyzing microbe dynamics in response to fracking.</title>
        <authorList>
            <person name="Lamendella R."/>
        </authorList>
    </citation>
    <scope>NUCLEOTIDE SEQUENCE [LARGE SCALE GENOMIC DNA]</scope>
    <source>
        <strain evidence="10 11">97B</strain>
    </source>
</reference>
<dbReference type="GO" id="GO:0009319">
    <property type="term" value="C:cytochrome o ubiquinol oxidase complex"/>
    <property type="evidence" value="ECO:0007669"/>
    <property type="project" value="TreeGrafter"/>
</dbReference>
<dbReference type="EC" id="1.10.3.-" evidence="9"/>
<dbReference type="Proteomes" id="UP000252118">
    <property type="component" value="Unassembled WGS sequence"/>
</dbReference>
<dbReference type="GO" id="GO:0042773">
    <property type="term" value="P:ATP synthesis coupled electron transport"/>
    <property type="evidence" value="ECO:0007669"/>
    <property type="project" value="UniProtKB-UniRule"/>
</dbReference>
<dbReference type="InterPro" id="IPR014250">
    <property type="entry name" value="QoxD"/>
</dbReference>